<reference evidence="1 2" key="1">
    <citation type="submission" date="2023-09" db="EMBL/GenBank/DDBJ databases">
        <authorList>
            <person name="Rey-Velasco X."/>
        </authorList>
    </citation>
    <scope>NUCLEOTIDE SEQUENCE [LARGE SCALE GENOMIC DNA]</scope>
    <source>
        <strain evidence="1 2">F297</strain>
    </source>
</reference>
<dbReference type="PANTHER" id="PTHR20883:SF46">
    <property type="entry name" value="PHYTANOYL-COA HYDROXYLASE"/>
    <property type="match status" value="1"/>
</dbReference>
<proteinExistence type="predicted"/>
<keyword evidence="1" id="KW-0223">Dioxygenase</keyword>
<sequence>FFFLFFCKIIFNFFYMKTTISKDQINSYHKNGFLIVEDFLSTEETLNWKDTIDAAIVKRKGRKFPHSEIKTGQSDGINKDAEYFGKVFNQIINLWMTDKGVKDLMLDKRIGKMVADLAQIDGVRIWHDQSLVKQPWGNPTAWHLDTPFWSFEHREALSIWVALEDVTLQNGCMYFMPGTHKHTDLSEPGISANMGDIFSTYPQFETMNPAPAVIKAGSCTFHNGLTIHAAGVNMTPYPRKAMTCAFMPDGAIFNGKQNVLSDEYFKKLKIGDVLNFEDQNPLIYHKDWN</sequence>
<feature type="non-terminal residue" evidence="1">
    <location>
        <position position="1"/>
    </location>
</feature>
<dbReference type="PANTHER" id="PTHR20883">
    <property type="entry name" value="PHYTANOYL-COA DIOXYGENASE DOMAIN CONTAINING 1"/>
    <property type="match status" value="1"/>
</dbReference>
<name>A0ABU3CZA6_9FLAO</name>
<dbReference type="SUPFAM" id="SSF51197">
    <property type="entry name" value="Clavaminate synthase-like"/>
    <property type="match status" value="1"/>
</dbReference>
<dbReference type="Proteomes" id="UP001248819">
    <property type="component" value="Unassembled WGS sequence"/>
</dbReference>
<dbReference type="RefSeq" id="WP_311485787.1">
    <property type="nucleotide sequence ID" value="NZ_JAVRHP010000159.1"/>
</dbReference>
<dbReference type="InterPro" id="IPR008775">
    <property type="entry name" value="Phytyl_CoA_dOase-like"/>
</dbReference>
<evidence type="ECO:0000313" key="1">
    <source>
        <dbReference type="EMBL" id="MDT0651694.1"/>
    </source>
</evidence>
<keyword evidence="2" id="KW-1185">Reference proteome</keyword>
<organism evidence="1 2">
    <name type="scientific">Autumnicola edwardsiae</name>
    <dbReference type="NCBI Taxonomy" id="3075594"/>
    <lineage>
        <taxon>Bacteria</taxon>
        <taxon>Pseudomonadati</taxon>
        <taxon>Bacteroidota</taxon>
        <taxon>Flavobacteriia</taxon>
        <taxon>Flavobacteriales</taxon>
        <taxon>Flavobacteriaceae</taxon>
        <taxon>Autumnicola</taxon>
    </lineage>
</organism>
<keyword evidence="1" id="KW-0560">Oxidoreductase</keyword>
<evidence type="ECO:0000313" key="2">
    <source>
        <dbReference type="Proteomes" id="UP001248819"/>
    </source>
</evidence>
<dbReference type="Gene3D" id="2.60.120.620">
    <property type="entry name" value="q2cbj1_9rhob like domain"/>
    <property type="match status" value="1"/>
</dbReference>
<accession>A0ABU3CZA6</accession>
<dbReference type="EMBL" id="JAVRHP010000159">
    <property type="protein sequence ID" value="MDT0651694.1"/>
    <property type="molecule type" value="Genomic_DNA"/>
</dbReference>
<dbReference type="Pfam" id="PF05721">
    <property type="entry name" value="PhyH"/>
    <property type="match status" value="1"/>
</dbReference>
<comment type="caution">
    <text evidence="1">The sequence shown here is derived from an EMBL/GenBank/DDBJ whole genome shotgun (WGS) entry which is preliminary data.</text>
</comment>
<protein>
    <submittedName>
        <fullName evidence="1">Phytanoyl-CoA dioxygenase family protein</fullName>
    </submittedName>
</protein>
<dbReference type="GO" id="GO:0051213">
    <property type="term" value="F:dioxygenase activity"/>
    <property type="evidence" value="ECO:0007669"/>
    <property type="project" value="UniProtKB-KW"/>
</dbReference>
<gene>
    <name evidence="1" type="ORF">RM529_16210</name>
</gene>